<sequence>MNLNQEDQSIIEKALKSASANTTDHHAVFQFQNVLQKLQQNHEANTAVPQQDGFRYDYDDSKEV</sequence>
<feature type="compositionally biased region" description="Basic and acidic residues" evidence="1">
    <location>
        <begin position="54"/>
        <end position="64"/>
    </location>
</feature>
<comment type="caution">
    <text evidence="2">The sequence shown here is derived from an EMBL/GenBank/DDBJ whole genome shotgun (WGS) entry which is preliminary data.</text>
</comment>
<dbReference type="AlphaFoldDB" id="A0A3A1R303"/>
<dbReference type="RefSeq" id="WP_119546552.1">
    <property type="nucleotide sequence ID" value="NZ_QXIR01000010.1"/>
</dbReference>
<evidence type="ECO:0000313" key="2">
    <source>
        <dbReference type="EMBL" id="RIW34614.1"/>
    </source>
</evidence>
<proteinExistence type="predicted"/>
<organism evidence="2 3">
    <name type="scientific">Bacillus salacetis</name>
    <dbReference type="NCBI Taxonomy" id="2315464"/>
    <lineage>
        <taxon>Bacteria</taxon>
        <taxon>Bacillati</taxon>
        <taxon>Bacillota</taxon>
        <taxon>Bacilli</taxon>
        <taxon>Bacillales</taxon>
        <taxon>Bacillaceae</taxon>
        <taxon>Bacillus</taxon>
    </lineage>
</organism>
<name>A0A3A1R303_9BACI</name>
<dbReference type="Proteomes" id="UP000265801">
    <property type="component" value="Unassembled WGS sequence"/>
</dbReference>
<keyword evidence="3" id="KW-1185">Reference proteome</keyword>
<dbReference type="EMBL" id="QXIR01000010">
    <property type="protein sequence ID" value="RIW34614.1"/>
    <property type="molecule type" value="Genomic_DNA"/>
</dbReference>
<evidence type="ECO:0000256" key="1">
    <source>
        <dbReference type="SAM" id="MobiDB-lite"/>
    </source>
</evidence>
<dbReference type="OrthoDB" id="2891041at2"/>
<reference evidence="2 3" key="1">
    <citation type="submission" date="2018-09" db="EMBL/GenBank/DDBJ databases">
        <title>Bacillus saliacetes sp. nov., isolated from Thai shrimp paste (Ka-pi).</title>
        <authorList>
            <person name="Daroonpunt R."/>
            <person name="Tanasupawat S."/>
            <person name="Yiamsombut S."/>
        </authorList>
    </citation>
    <scope>NUCLEOTIDE SEQUENCE [LARGE SCALE GENOMIC DNA]</scope>
    <source>
        <strain evidence="2 3">SKP7-4</strain>
    </source>
</reference>
<protein>
    <submittedName>
        <fullName evidence="2">Uncharacterized protein</fullName>
    </submittedName>
</protein>
<gene>
    <name evidence="2" type="ORF">D3H55_08850</name>
</gene>
<evidence type="ECO:0000313" key="3">
    <source>
        <dbReference type="Proteomes" id="UP000265801"/>
    </source>
</evidence>
<accession>A0A3A1R303</accession>
<feature type="region of interest" description="Disordered" evidence="1">
    <location>
        <begin position="42"/>
        <end position="64"/>
    </location>
</feature>